<evidence type="ECO:0000313" key="7">
    <source>
        <dbReference type="EMBL" id="RKQ63248.1"/>
    </source>
</evidence>
<name>A0A420W7H4_9BACT</name>
<reference evidence="7 8" key="1">
    <citation type="submission" date="2018-10" db="EMBL/GenBank/DDBJ databases">
        <title>Genomic Encyclopedia of Type Strains, Phase IV (KMG-IV): sequencing the most valuable type-strain genomes for metagenomic binning, comparative biology and taxonomic classification.</title>
        <authorList>
            <person name="Goeker M."/>
        </authorList>
    </citation>
    <scope>NUCLEOTIDE SEQUENCE [LARGE SCALE GENOMIC DNA]</scope>
    <source>
        <strain evidence="7 8">DSM 15521</strain>
    </source>
</reference>
<evidence type="ECO:0000256" key="4">
    <source>
        <dbReference type="ARBA" id="ARBA00023143"/>
    </source>
</evidence>
<comment type="function">
    <text evidence="5 6">Structural component of flagellum, the bacterial motility apparatus. Part of the rod structure of flagellar basal body.</text>
</comment>
<dbReference type="PIRSF" id="PIRSF002889">
    <property type="entry name" value="Rod_FlgB"/>
    <property type="match status" value="1"/>
</dbReference>
<dbReference type="NCBIfam" id="TIGR01396">
    <property type="entry name" value="FlgB"/>
    <property type="match status" value="1"/>
</dbReference>
<accession>A0A420W7H4</accession>
<comment type="caution">
    <text evidence="7">The sequence shown here is derived from an EMBL/GenBank/DDBJ whole genome shotgun (WGS) entry which is preliminary data.</text>
</comment>
<evidence type="ECO:0000256" key="5">
    <source>
        <dbReference type="ARBA" id="ARBA00024934"/>
    </source>
</evidence>
<keyword evidence="8" id="KW-1185">Reference proteome</keyword>
<evidence type="ECO:0000256" key="3">
    <source>
        <dbReference type="ARBA" id="ARBA00014376"/>
    </source>
</evidence>
<keyword evidence="7" id="KW-0969">Cilium</keyword>
<dbReference type="GO" id="GO:0030694">
    <property type="term" value="C:bacterial-type flagellum basal body, rod"/>
    <property type="evidence" value="ECO:0007669"/>
    <property type="project" value="InterPro"/>
</dbReference>
<gene>
    <name evidence="7" type="ORF">C7457_0111</name>
</gene>
<evidence type="ECO:0000313" key="8">
    <source>
        <dbReference type="Proteomes" id="UP000280881"/>
    </source>
</evidence>
<keyword evidence="7" id="KW-0966">Cell projection</keyword>
<keyword evidence="4 6" id="KW-0975">Bacterial flagellum</keyword>
<sequence>MGLFHQLKPIEEGINFFYRRSEVIQSNIANVDTPFYKPKDLVFERELDKSLKLKRTDPRHIDPYGGEKVTFKEVTLDEISGYDGNRVNLDKELGKLAETAIMARTLNETLRKEIGKLKLVIGGR</sequence>
<dbReference type="AlphaFoldDB" id="A0A420W7H4"/>
<organism evidence="7 8">
    <name type="scientific">Thermovibrio guaymasensis</name>
    <dbReference type="NCBI Taxonomy" id="240167"/>
    <lineage>
        <taxon>Bacteria</taxon>
        <taxon>Pseudomonadati</taxon>
        <taxon>Aquificota</taxon>
        <taxon>Aquificia</taxon>
        <taxon>Desulfurobacteriales</taxon>
        <taxon>Desulfurobacteriaceae</taxon>
        <taxon>Thermovibrio</taxon>
    </lineage>
</organism>
<dbReference type="Proteomes" id="UP000280881">
    <property type="component" value="Unassembled WGS sequence"/>
</dbReference>
<dbReference type="InterPro" id="IPR006300">
    <property type="entry name" value="FlgB"/>
</dbReference>
<proteinExistence type="inferred from homology"/>
<comment type="similarity">
    <text evidence="2 6">Belongs to the flagella basal body rod proteins family.</text>
</comment>
<dbReference type="RefSeq" id="WP_121169456.1">
    <property type="nucleotide sequence ID" value="NZ_RBIE01000001.1"/>
</dbReference>
<comment type="subcellular location">
    <subcellularLocation>
        <location evidence="1 6">Bacterial flagellum basal body</location>
    </subcellularLocation>
</comment>
<dbReference type="EMBL" id="RBIE01000001">
    <property type="protein sequence ID" value="RKQ63248.1"/>
    <property type="molecule type" value="Genomic_DNA"/>
</dbReference>
<dbReference type="OrthoDB" id="9792068at2"/>
<keyword evidence="7" id="KW-0282">Flagellum</keyword>
<evidence type="ECO:0000256" key="1">
    <source>
        <dbReference type="ARBA" id="ARBA00004117"/>
    </source>
</evidence>
<evidence type="ECO:0000256" key="6">
    <source>
        <dbReference type="PIRNR" id="PIRNR002889"/>
    </source>
</evidence>
<evidence type="ECO:0000256" key="2">
    <source>
        <dbReference type="ARBA" id="ARBA00009677"/>
    </source>
</evidence>
<comment type="subunit">
    <text evidence="6">The basal body constitutes a major portion of the flagellar organelle and consists of a number of rings mounted on a central rod.</text>
</comment>
<protein>
    <recommendedName>
        <fullName evidence="3 6">Flagellar basal body rod protein FlgB</fullName>
    </recommendedName>
</protein>
<dbReference type="GO" id="GO:0071973">
    <property type="term" value="P:bacterial-type flagellum-dependent cell motility"/>
    <property type="evidence" value="ECO:0007669"/>
    <property type="project" value="InterPro"/>
</dbReference>